<gene>
    <name evidence="1" type="ORF">I8752_30500</name>
</gene>
<protein>
    <submittedName>
        <fullName evidence="1">Baseplate J/gp47 family protein</fullName>
    </submittedName>
</protein>
<comment type="caution">
    <text evidence="1">The sequence shown here is derived from an EMBL/GenBank/DDBJ whole genome shotgun (WGS) entry which is preliminary data.</text>
</comment>
<evidence type="ECO:0000313" key="2">
    <source>
        <dbReference type="Proteomes" id="UP000662314"/>
    </source>
</evidence>
<accession>A0A8J7ICL4</accession>
<proteinExistence type="predicted"/>
<keyword evidence="2" id="KW-1185">Reference proteome</keyword>
<evidence type="ECO:0000313" key="1">
    <source>
        <dbReference type="EMBL" id="MBH8577223.1"/>
    </source>
</evidence>
<dbReference type="RefSeq" id="WP_214435920.1">
    <property type="nucleotide sequence ID" value="NZ_CAWPUQ010000209.1"/>
</dbReference>
<dbReference type="AlphaFoldDB" id="A0A8J7ICL4"/>
<name>A0A8J7ICL4_9NOST</name>
<dbReference type="Proteomes" id="UP000662314">
    <property type="component" value="Unassembled WGS sequence"/>
</dbReference>
<dbReference type="EMBL" id="JAECZA010000276">
    <property type="protein sequence ID" value="MBH8577223.1"/>
    <property type="molecule type" value="Genomic_DNA"/>
</dbReference>
<sequence>MANTEIPKLVLDPQNDDQLVQLAFDRIREASGGQLNDFRPGSPLAASVEGQVFALAELLFYLNMLPEALALEVFRLSGVTRNAGTKATGYLRFLLQTPLGSDFIINAGYSVPFKDSFFVLQEQLYIPAGATEADVLVQVYYEGSDLNCPAFGILISSTGVNCLQTIYNAEAITGGSDLETLKSTITRAQTTNTWKSDIVPYPYAQ</sequence>
<reference evidence="1 2" key="1">
    <citation type="journal article" date="2021" name="Int. J. Syst. Evol. Microbiol.">
        <title>Amazonocrinis nigriterrae gen. nov., sp. nov., Atlanticothrix silvestris gen. nov., sp. nov. and Dendronalium phyllosphericum gen. nov., sp. nov., nostocacean cyanobacteria from Brazilian environments.</title>
        <authorList>
            <person name="Alvarenga D.O."/>
            <person name="Andreote A.P.D."/>
            <person name="Branco L.H.Z."/>
            <person name="Delbaje E."/>
            <person name="Cruz R.B."/>
            <person name="Varani A.M."/>
            <person name="Fiore M.F."/>
        </authorList>
    </citation>
    <scope>NUCLEOTIDE SEQUENCE [LARGE SCALE GENOMIC DNA]</scope>
    <source>
        <strain evidence="1 2">CENA369</strain>
    </source>
</reference>
<organism evidence="1 2">
    <name type="scientific">Dendronalium phyllosphericum CENA369</name>
    <dbReference type="NCBI Taxonomy" id="1725256"/>
    <lineage>
        <taxon>Bacteria</taxon>
        <taxon>Bacillati</taxon>
        <taxon>Cyanobacteriota</taxon>
        <taxon>Cyanophyceae</taxon>
        <taxon>Nostocales</taxon>
        <taxon>Nostocaceae</taxon>
        <taxon>Dendronalium</taxon>
        <taxon>Dendronalium phyllosphericum</taxon>
    </lineage>
</organism>